<name>A0A5A8CCH5_CAFRO</name>
<comment type="caution">
    <text evidence="1">The sequence shown here is derived from an EMBL/GenBank/DDBJ whole genome shotgun (WGS) entry which is preliminary data.</text>
</comment>
<evidence type="ECO:0000313" key="2">
    <source>
        <dbReference type="Proteomes" id="UP000323011"/>
    </source>
</evidence>
<sequence length="161" mass="16829">MLAAYQRSSHDYLAGTNSSSGASVFVSSCGGMSAMPRQKQFHGSKCPDGTDVCVCSTALGGECVAATVVDTPWEWQANSTPHWDAALRSKPLWPLQPRRPQPAAASVRSATEPSVVSLNATGGACPLRPGASWRVWVGLRCDASYYGFATGTPTLASPAVP</sequence>
<organism evidence="1 2">
    <name type="scientific">Cafeteria roenbergensis</name>
    <name type="common">Marine flagellate</name>
    <dbReference type="NCBI Taxonomy" id="33653"/>
    <lineage>
        <taxon>Eukaryota</taxon>
        <taxon>Sar</taxon>
        <taxon>Stramenopiles</taxon>
        <taxon>Bigyra</taxon>
        <taxon>Opalozoa</taxon>
        <taxon>Bicosoecida</taxon>
        <taxon>Cafeteriaceae</taxon>
        <taxon>Cafeteria</taxon>
    </lineage>
</organism>
<keyword evidence="2" id="KW-1185">Reference proteome</keyword>
<protein>
    <submittedName>
        <fullName evidence="1">Uncharacterized protein</fullName>
    </submittedName>
</protein>
<dbReference type="PROSITE" id="PS51257">
    <property type="entry name" value="PROKAR_LIPOPROTEIN"/>
    <property type="match status" value="1"/>
</dbReference>
<proteinExistence type="predicted"/>
<evidence type="ECO:0000313" key="1">
    <source>
        <dbReference type="EMBL" id="KAA0150682.1"/>
    </source>
</evidence>
<dbReference type="Proteomes" id="UP000323011">
    <property type="component" value="Unassembled WGS sequence"/>
</dbReference>
<accession>A0A5A8CCH5</accession>
<reference evidence="1 2" key="1">
    <citation type="submission" date="2019-07" db="EMBL/GenBank/DDBJ databases">
        <title>Genomes of Cafeteria roenbergensis.</title>
        <authorList>
            <person name="Fischer M.G."/>
            <person name="Hackl T."/>
            <person name="Roman M."/>
        </authorList>
    </citation>
    <scope>NUCLEOTIDE SEQUENCE [LARGE SCALE GENOMIC DNA]</scope>
    <source>
        <strain evidence="1 2">BVI</strain>
    </source>
</reference>
<gene>
    <name evidence="1" type="ORF">FNF29_05019</name>
</gene>
<dbReference type="AlphaFoldDB" id="A0A5A8CCH5"/>
<dbReference type="EMBL" id="VLTN01000032">
    <property type="protein sequence ID" value="KAA0150682.1"/>
    <property type="molecule type" value="Genomic_DNA"/>
</dbReference>